<protein>
    <submittedName>
        <fullName evidence="2">Uncharacterized protein</fullName>
    </submittedName>
</protein>
<dbReference type="AlphaFoldDB" id="A0A261SVZ9"/>
<evidence type="ECO:0000256" key="1">
    <source>
        <dbReference type="SAM" id="Phobius"/>
    </source>
</evidence>
<dbReference type="RefSeq" id="WP_094824591.1">
    <property type="nucleotide sequence ID" value="NZ_NEVL01000001.1"/>
</dbReference>
<feature type="transmembrane region" description="Helical" evidence="1">
    <location>
        <begin position="192"/>
        <end position="211"/>
    </location>
</feature>
<gene>
    <name evidence="2" type="ORF">CEG14_01515</name>
</gene>
<reference evidence="2 3" key="1">
    <citation type="submission" date="2017-05" db="EMBL/GenBank/DDBJ databases">
        <title>Complete and WGS of Bordetella genogroups.</title>
        <authorList>
            <person name="Spilker T."/>
            <person name="LiPuma J."/>
        </authorList>
    </citation>
    <scope>NUCLEOTIDE SEQUENCE [LARGE SCALE GENOMIC DNA]</scope>
    <source>
        <strain evidence="2 3">AU17610</strain>
    </source>
</reference>
<evidence type="ECO:0000313" key="3">
    <source>
        <dbReference type="Proteomes" id="UP000217005"/>
    </source>
</evidence>
<keyword evidence="1" id="KW-0472">Membrane</keyword>
<dbReference type="EMBL" id="NEVL01000001">
    <property type="protein sequence ID" value="OZI40473.1"/>
    <property type="molecule type" value="Genomic_DNA"/>
</dbReference>
<dbReference type="OrthoDB" id="5524449at2"/>
<sequence length="233" mass="26089">MALTHTPDSDPPQAVPDAAIADWRDALMQADARELPTLWRQIDADPVLQDAEVQEQLSQALLDALTEAPDDRLALYTDGAQRFGWERISASRRTLRPMSMFVYALERQGEIHAAYPPALRRDLEETLRQVRRIKRPRWWNAYTHAADLQRMQRELPQWLALRLPAGRLDAMLAAAEATPGLFRLPLRLFWPVRYWFVATVGFVALLGVLHLQDGAGIGAPAVVTPATVTPAGG</sequence>
<accession>A0A261SVZ9</accession>
<dbReference type="Proteomes" id="UP000217005">
    <property type="component" value="Unassembled WGS sequence"/>
</dbReference>
<keyword evidence="1" id="KW-0812">Transmembrane</keyword>
<name>A0A261SVZ9_9BORD</name>
<proteinExistence type="predicted"/>
<organism evidence="2 3">
    <name type="scientific">Bordetella genomosp. 1</name>
    <dbReference type="NCBI Taxonomy" id="1395607"/>
    <lineage>
        <taxon>Bacteria</taxon>
        <taxon>Pseudomonadati</taxon>
        <taxon>Pseudomonadota</taxon>
        <taxon>Betaproteobacteria</taxon>
        <taxon>Burkholderiales</taxon>
        <taxon>Alcaligenaceae</taxon>
        <taxon>Bordetella</taxon>
    </lineage>
</organism>
<evidence type="ECO:0000313" key="2">
    <source>
        <dbReference type="EMBL" id="OZI40473.1"/>
    </source>
</evidence>
<comment type="caution">
    <text evidence="2">The sequence shown here is derived from an EMBL/GenBank/DDBJ whole genome shotgun (WGS) entry which is preliminary data.</text>
</comment>
<keyword evidence="1" id="KW-1133">Transmembrane helix</keyword>